<dbReference type="PANTHER" id="PTHR30204">
    <property type="entry name" value="REDOX-CYCLING DRUG-SENSING TRANSCRIPTIONAL ACTIVATOR SOXR"/>
    <property type="match status" value="1"/>
</dbReference>
<dbReference type="InterPro" id="IPR047057">
    <property type="entry name" value="MerR_fam"/>
</dbReference>
<dbReference type="AlphaFoldDB" id="A0A380JE54"/>
<evidence type="ECO:0000313" key="4">
    <source>
        <dbReference type="EMBL" id="SUN35670.1"/>
    </source>
</evidence>
<dbReference type="RefSeq" id="WP_002999386.1">
    <property type="nucleotide sequence ID" value="NZ_UHFA01000002.1"/>
</dbReference>
<dbReference type="SUPFAM" id="SSF46955">
    <property type="entry name" value="Putative DNA-binding domain"/>
    <property type="match status" value="1"/>
</dbReference>
<dbReference type="InterPro" id="IPR009061">
    <property type="entry name" value="DNA-bd_dom_put_sf"/>
</dbReference>
<proteinExistence type="predicted"/>
<name>A0A380JE54_STRDO</name>
<sequence length="239" mass="27663">MSQTYSTGDLAKLAGVSVRTVQYYDKRGILEPSQLSQGGRRIYSESDLEQLQIICFLRDLDFSIEQIKKVIAEANASQVLTMLLEDNIASLKQDMAKRKSQLDRSVKLLDTLKGQSGQSLKLVSDMTIVMDNQKNWRRLQLKWWSSMIISAGAYIALMLFVPQPSWLQWTEGLLFIIYFTGLVLYFRRQYVYLCPNCHQLFEPSFKEFAWAGRAPRTRKLTCPHCHKKSYCLELAKEKK</sequence>
<feature type="transmembrane region" description="Helical" evidence="2">
    <location>
        <begin position="143"/>
        <end position="160"/>
    </location>
</feature>
<gene>
    <name evidence="4" type="primary">merR</name>
    <name evidence="4" type="ORF">NCTC11391_00707</name>
</gene>
<dbReference type="Proteomes" id="UP000254082">
    <property type="component" value="Unassembled WGS sequence"/>
</dbReference>
<dbReference type="InterPro" id="IPR000551">
    <property type="entry name" value="MerR-type_HTH_dom"/>
</dbReference>
<feature type="domain" description="HTH merR-type" evidence="3">
    <location>
        <begin position="4"/>
        <end position="73"/>
    </location>
</feature>
<reference evidence="4 5" key="1">
    <citation type="submission" date="2018-06" db="EMBL/GenBank/DDBJ databases">
        <authorList>
            <consortium name="Pathogen Informatics"/>
            <person name="Doyle S."/>
        </authorList>
    </citation>
    <scope>NUCLEOTIDE SEQUENCE [LARGE SCALE GENOMIC DNA]</scope>
    <source>
        <strain evidence="5">NCTC 11391</strain>
    </source>
</reference>
<dbReference type="GO" id="GO:0003677">
    <property type="term" value="F:DNA binding"/>
    <property type="evidence" value="ECO:0007669"/>
    <property type="project" value="UniProtKB-KW"/>
</dbReference>
<dbReference type="GO" id="GO:0003700">
    <property type="term" value="F:DNA-binding transcription factor activity"/>
    <property type="evidence" value="ECO:0007669"/>
    <property type="project" value="InterPro"/>
</dbReference>
<keyword evidence="1" id="KW-0238">DNA-binding</keyword>
<evidence type="ECO:0000259" key="3">
    <source>
        <dbReference type="PROSITE" id="PS50937"/>
    </source>
</evidence>
<dbReference type="EMBL" id="UHFA01000002">
    <property type="protein sequence ID" value="SUN35670.1"/>
    <property type="molecule type" value="Genomic_DNA"/>
</dbReference>
<accession>A0A380JE54</accession>
<dbReference type="PRINTS" id="PR00040">
    <property type="entry name" value="HTHMERR"/>
</dbReference>
<dbReference type="CDD" id="cd01106">
    <property type="entry name" value="HTH_TipAL-Mta"/>
    <property type="match status" value="1"/>
</dbReference>
<dbReference type="PANTHER" id="PTHR30204:SF96">
    <property type="entry name" value="CHROMOSOME-ANCHORING PROTEIN RACA"/>
    <property type="match status" value="1"/>
</dbReference>
<protein>
    <submittedName>
        <fullName evidence="4">Transcriptional regulator, MerR family</fullName>
    </submittedName>
</protein>
<dbReference type="OrthoDB" id="1894615at2"/>
<feature type="transmembrane region" description="Helical" evidence="2">
    <location>
        <begin position="166"/>
        <end position="186"/>
    </location>
</feature>
<keyword evidence="2" id="KW-1133">Transmembrane helix</keyword>
<dbReference type="Gene3D" id="1.10.1660.10">
    <property type="match status" value="1"/>
</dbReference>
<dbReference type="SMART" id="SM00422">
    <property type="entry name" value="HTH_MERR"/>
    <property type="match status" value="1"/>
</dbReference>
<evidence type="ECO:0000256" key="2">
    <source>
        <dbReference type="SAM" id="Phobius"/>
    </source>
</evidence>
<organism evidence="4 5">
    <name type="scientific">Streptococcus downei MFe28</name>
    <dbReference type="NCBI Taxonomy" id="764290"/>
    <lineage>
        <taxon>Bacteria</taxon>
        <taxon>Bacillati</taxon>
        <taxon>Bacillota</taxon>
        <taxon>Bacilli</taxon>
        <taxon>Lactobacillales</taxon>
        <taxon>Streptococcaceae</taxon>
        <taxon>Streptococcus</taxon>
    </lineage>
</organism>
<keyword evidence="2" id="KW-0812">Transmembrane</keyword>
<dbReference type="PROSITE" id="PS50937">
    <property type="entry name" value="HTH_MERR_2"/>
    <property type="match status" value="1"/>
</dbReference>
<evidence type="ECO:0000313" key="5">
    <source>
        <dbReference type="Proteomes" id="UP000254082"/>
    </source>
</evidence>
<dbReference type="Pfam" id="PF13411">
    <property type="entry name" value="MerR_1"/>
    <property type="match status" value="1"/>
</dbReference>
<keyword evidence="5" id="KW-1185">Reference proteome</keyword>
<evidence type="ECO:0000256" key="1">
    <source>
        <dbReference type="ARBA" id="ARBA00023125"/>
    </source>
</evidence>
<keyword evidence="2" id="KW-0472">Membrane</keyword>